<gene>
    <name evidence="2" type="ORF">SteCoe_2440</name>
</gene>
<evidence type="ECO:0000313" key="3">
    <source>
        <dbReference type="Proteomes" id="UP000187209"/>
    </source>
</evidence>
<dbReference type="Proteomes" id="UP000187209">
    <property type="component" value="Unassembled WGS sequence"/>
</dbReference>
<dbReference type="Pfam" id="PF15261">
    <property type="entry name" value="JHY"/>
    <property type="match status" value="1"/>
</dbReference>
<proteinExistence type="predicted"/>
<dbReference type="OrthoDB" id="10057281at2759"/>
<accession>A0A1R2CZJ3</accession>
<sequence>MSSAFQERFKNRVNYIGKQGVIDISDSTGIQKPLNSQVFNIPSQSPESIVPVTSKISKFATSSYEIPTISGPEEIKQPESQIRKQTHSAKPYRNIDIEERNDLRTQQGHKLYDDYKPYTLKDYQSIKTDGYYELGGLGPSNIGTEEWKQRKEMIEKRLSYGKQVKMANANLPPSNMRKPKREPEKEISKVEKARQFARMIPKPAAKEKKIMFESTPAVSSVLEELEKQHFAYKASVEAIRTDYR</sequence>
<evidence type="ECO:0000313" key="2">
    <source>
        <dbReference type="EMBL" id="OMJ94390.1"/>
    </source>
</evidence>
<comment type="caution">
    <text evidence="2">The sequence shown here is derived from an EMBL/GenBank/DDBJ whole genome shotgun (WGS) entry which is preliminary data.</text>
</comment>
<dbReference type="AlphaFoldDB" id="A0A1R2CZJ3"/>
<keyword evidence="3" id="KW-1185">Reference proteome</keyword>
<reference evidence="2 3" key="1">
    <citation type="submission" date="2016-11" db="EMBL/GenBank/DDBJ databases">
        <title>The macronuclear genome of Stentor coeruleus: a giant cell with tiny introns.</title>
        <authorList>
            <person name="Slabodnick M."/>
            <person name="Ruby J.G."/>
            <person name="Reiff S.B."/>
            <person name="Swart E.C."/>
            <person name="Gosai S."/>
            <person name="Prabakaran S."/>
            <person name="Witkowska E."/>
            <person name="Larue G.E."/>
            <person name="Fisher S."/>
            <person name="Freeman R.M."/>
            <person name="Gunawardena J."/>
            <person name="Chu W."/>
            <person name="Stover N.A."/>
            <person name="Gregory B.D."/>
            <person name="Nowacki M."/>
            <person name="Derisi J."/>
            <person name="Roy S.W."/>
            <person name="Marshall W.F."/>
            <person name="Sood P."/>
        </authorList>
    </citation>
    <scope>NUCLEOTIDE SEQUENCE [LARGE SCALE GENOMIC DNA]</scope>
    <source>
        <strain evidence="2">WM001</strain>
    </source>
</reference>
<organism evidence="2 3">
    <name type="scientific">Stentor coeruleus</name>
    <dbReference type="NCBI Taxonomy" id="5963"/>
    <lineage>
        <taxon>Eukaryota</taxon>
        <taxon>Sar</taxon>
        <taxon>Alveolata</taxon>
        <taxon>Ciliophora</taxon>
        <taxon>Postciliodesmatophora</taxon>
        <taxon>Heterotrichea</taxon>
        <taxon>Heterotrichida</taxon>
        <taxon>Stentoridae</taxon>
        <taxon>Stentor</taxon>
    </lineage>
</organism>
<feature type="region of interest" description="Disordered" evidence="1">
    <location>
        <begin position="169"/>
        <end position="193"/>
    </location>
</feature>
<evidence type="ECO:0000256" key="1">
    <source>
        <dbReference type="SAM" id="MobiDB-lite"/>
    </source>
</evidence>
<dbReference type="InterPro" id="IPR027968">
    <property type="entry name" value="JHY"/>
</dbReference>
<protein>
    <submittedName>
        <fullName evidence="2">Uncharacterized protein</fullName>
    </submittedName>
</protein>
<dbReference type="EMBL" id="MPUH01000027">
    <property type="protein sequence ID" value="OMJ94390.1"/>
    <property type="molecule type" value="Genomic_DNA"/>
</dbReference>
<feature type="compositionally biased region" description="Basic and acidic residues" evidence="1">
    <location>
        <begin position="181"/>
        <end position="193"/>
    </location>
</feature>
<name>A0A1R2CZJ3_9CILI</name>